<dbReference type="InterPro" id="IPR036942">
    <property type="entry name" value="Beta-barrel_TonB_sf"/>
</dbReference>
<dbReference type="Proteomes" id="UP000280368">
    <property type="component" value="Unassembled WGS sequence"/>
</dbReference>
<evidence type="ECO:0000256" key="7">
    <source>
        <dbReference type="ARBA" id="ARBA00023136"/>
    </source>
</evidence>
<organism evidence="15 16">
    <name type="scientific">Flavobacterium weaverense</name>
    <dbReference type="NCBI Taxonomy" id="271156"/>
    <lineage>
        <taxon>Bacteria</taxon>
        <taxon>Pseudomonadati</taxon>
        <taxon>Bacteroidota</taxon>
        <taxon>Flavobacteriia</taxon>
        <taxon>Flavobacteriales</taxon>
        <taxon>Flavobacteriaceae</taxon>
        <taxon>Flavobacterium</taxon>
    </lineage>
</organism>
<evidence type="ECO:0000313" key="16">
    <source>
        <dbReference type="Proteomes" id="UP000280368"/>
    </source>
</evidence>
<evidence type="ECO:0000259" key="14">
    <source>
        <dbReference type="Pfam" id="PF07715"/>
    </source>
</evidence>
<dbReference type="PANTHER" id="PTHR30069">
    <property type="entry name" value="TONB-DEPENDENT OUTER MEMBRANE RECEPTOR"/>
    <property type="match status" value="1"/>
</dbReference>
<keyword evidence="5 12" id="KW-0732">Signal</keyword>
<proteinExistence type="inferred from homology"/>
<evidence type="ECO:0000256" key="2">
    <source>
        <dbReference type="ARBA" id="ARBA00022448"/>
    </source>
</evidence>
<evidence type="ECO:0000256" key="8">
    <source>
        <dbReference type="ARBA" id="ARBA00023170"/>
    </source>
</evidence>
<keyword evidence="7 10" id="KW-0472">Membrane</keyword>
<evidence type="ECO:0000256" key="11">
    <source>
        <dbReference type="RuleBase" id="RU003357"/>
    </source>
</evidence>
<feature type="chain" id="PRO_5018208007" evidence="12">
    <location>
        <begin position="20"/>
        <end position="607"/>
    </location>
</feature>
<dbReference type="InterPro" id="IPR000531">
    <property type="entry name" value="Beta-barrel_TonB"/>
</dbReference>
<evidence type="ECO:0000256" key="1">
    <source>
        <dbReference type="ARBA" id="ARBA00004571"/>
    </source>
</evidence>
<protein>
    <submittedName>
        <fullName evidence="15">Iron complex outermembrane receptor protein</fullName>
    </submittedName>
</protein>
<evidence type="ECO:0000313" key="15">
    <source>
        <dbReference type="EMBL" id="RMA76884.1"/>
    </source>
</evidence>
<keyword evidence="6 11" id="KW-0798">TonB box</keyword>
<dbReference type="InterPro" id="IPR037066">
    <property type="entry name" value="Plug_dom_sf"/>
</dbReference>
<comment type="similarity">
    <text evidence="10 11">Belongs to the TonB-dependent receptor family.</text>
</comment>
<evidence type="ECO:0000256" key="5">
    <source>
        <dbReference type="ARBA" id="ARBA00022729"/>
    </source>
</evidence>
<feature type="signal peptide" evidence="12">
    <location>
        <begin position="1"/>
        <end position="19"/>
    </location>
</feature>
<dbReference type="EMBL" id="REFH01000008">
    <property type="protein sequence ID" value="RMA76884.1"/>
    <property type="molecule type" value="Genomic_DNA"/>
</dbReference>
<dbReference type="GO" id="GO:0044718">
    <property type="term" value="P:siderophore transmembrane transport"/>
    <property type="evidence" value="ECO:0007669"/>
    <property type="project" value="TreeGrafter"/>
</dbReference>
<sequence>MKNTMALASLVLFTLAAKAQQTQQQTDSLKEVIVTSSRIDLPFDKNSRTIQIVTASDIKKSGVTNVADALQQVAGVDVRRQGVNGMQADLYIRGGSFDQTLLLIDGIKVDDAQTGHHTLNLALPIEVIERIEIIKGPAARIFGQNAFSGAVNIVTKNAPQNTVVTKLQTGSYGQFLAEATGSINLENSSHIVHFSKNFSEGYRENTDFDNVNIFVKSQFNKNKLPINLIASHSEKKFGANGFYGIPSATRQYEETQASLVGFSTVIEKGNFTWKPRVYWRRNQDEYIYVRENPSSYRNLHLTNKVAAELNGSYSSSIGVTGFGLEFSKYFISSNRLGDNQREIATLFLEHRFQFMDDKFDITPGIAASYFSDFDNKLFPGIDGGFKINDEVRVYGNIGYTYRVPTYTDLYYIGPQAVGNPNLQAEDALAQEVGMRWNTNRFRLSLVGFNRNSHNLIDYVRVNSTDLVFSPQNIQDVNTKGFEIQFDYNFKFNNLDQKINFGYTFSDDEIKKTAAVESRYSINSLMHQMVVSYQMQWFKNFSNSIAYRYMERTSGVSYNVVDLSAAYKIQELELSVYANNIFNTEYSESSLIPMPKGNFLFGVKYTFK</sequence>
<evidence type="ECO:0000259" key="13">
    <source>
        <dbReference type="Pfam" id="PF00593"/>
    </source>
</evidence>
<evidence type="ECO:0000256" key="6">
    <source>
        <dbReference type="ARBA" id="ARBA00023077"/>
    </source>
</evidence>
<evidence type="ECO:0000256" key="12">
    <source>
        <dbReference type="SAM" id="SignalP"/>
    </source>
</evidence>
<dbReference type="Gene3D" id="2.170.130.10">
    <property type="entry name" value="TonB-dependent receptor, plug domain"/>
    <property type="match status" value="1"/>
</dbReference>
<dbReference type="OrthoDB" id="9758472at2"/>
<keyword evidence="9 10" id="KW-0998">Cell outer membrane</keyword>
<evidence type="ECO:0000256" key="9">
    <source>
        <dbReference type="ARBA" id="ARBA00023237"/>
    </source>
</evidence>
<feature type="domain" description="TonB-dependent receptor-like beta-barrel" evidence="13">
    <location>
        <begin position="235"/>
        <end position="580"/>
    </location>
</feature>
<dbReference type="GO" id="GO:0015344">
    <property type="term" value="F:siderophore uptake transmembrane transporter activity"/>
    <property type="evidence" value="ECO:0007669"/>
    <property type="project" value="TreeGrafter"/>
</dbReference>
<keyword evidence="16" id="KW-1185">Reference proteome</keyword>
<evidence type="ECO:0000256" key="3">
    <source>
        <dbReference type="ARBA" id="ARBA00022452"/>
    </source>
</evidence>
<dbReference type="InterPro" id="IPR039426">
    <property type="entry name" value="TonB-dep_rcpt-like"/>
</dbReference>
<dbReference type="Gene3D" id="2.40.170.20">
    <property type="entry name" value="TonB-dependent receptor, beta-barrel domain"/>
    <property type="match status" value="1"/>
</dbReference>
<dbReference type="Pfam" id="PF00593">
    <property type="entry name" value="TonB_dep_Rec_b-barrel"/>
    <property type="match status" value="1"/>
</dbReference>
<feature type="domain" description="TonB-dependent receptor plug" evidence="14">
    <location>
        <begin position="47"/>
        <end position="150"/>
    </location>
</feature>
<gene>
    <name evidence="15" type="ORF">BC961_0862</name>
</gene>
<reference evidence="15 16" key="1">
    <citation type="submission" date="2018-10" db="EMBL/GenBank/DDBJ databases">
        <title>Genomic Encyclopedia of Archaeal and Bacterial Type Strains, Phase II (KMG-II): from individual species to whole genera.</title>
        <authorList>
            <person name="Goeker M."/>
        </authorList>
    </citation>
    <scope>NUCLEOTIDE SEQUENCE [LARGE SCALE GENOMIC DNA]</scope>
    <source>
        <strain evidence="15 16">DSM 19727</strain>
    </source>
</reference>
<accession>A0A3L9ZXC2</accession>
<evidence type="ECO:0000256" key="10">
    <source>
        <dbReference type="PROSITE-ProRule" id="PRU01360"/>
    </source>
</evidence>
<dbReference type="AlphaFoldDB" id="A0A3L9ZXC2"/>
<dbReference type="PANTHER" id="PTHR30069:SF29">
    <property type="entry name" value="HEMOGLOBIN AND HEMOGLOBIN-HAPTOGLOBIN-BINDING PROTEIN 1-RELATED"/>
    <property type="match status" value="1"/>
</dbReference>
<keyword evidence="3 10" id="KW-1134">Transmembrane beta strand</keyword>
<evidence type="ECO:0000256" key="4">
    <source>
        <dbReference type="ARBA" id="ARBA00022692"/>
    </source>
</evidence>
<keyword evidence="8 15" id="KW-0675">Receptor</keyword>
<dbReference type="InterPro" id="IPR012910">
    <property type="entry name" value="Plug_dom"/>
</dbReference>
<keyword evidence="2 10" id="KW-0813">Transport</keyword>
<comment type="subcellular location">
    <subcellularLocation>
        <location evidence="1 10">Cell outer membrane</location>
        <topology evidence="1 10">Multi-pass membrane protein</topology>
    </subcellularLocation>
</comment>
<keyword evidence="4 10" id="KW-0812">Transmembrane</keyword>
<dbReference type="PROSITE" id="PS52016">
    <property type="entry name" value="TONB_DEPENDENT_REC_3"/>
    <property type="match status" value="1"/>
</dbReference>
<dbReference type="Pfam" id="PF07715">
    <property type="entry name" value="Plug"/>
    <property type="match status" value="1"/>
</dbReference>
<dbReference type="RefSeq" id="WP_121924598.1">
    <property type="nucleotide sequence ID" value="NZ_CBCSGA010000006.1"/>
</dbReference>
<dbReference type="GO" id="GO:0009279">
    <property type="term" value="C:cell outer membrane"/>
    <property type="evidence" value="ECO:0007669"/>
    <property type="project" value="UniProtKB-SubCell"/>
</dbReference>
<comment type="caution">
    <text evidence="15">The sequence shown here is derived from an EMBL/GenBank/DDBJ whole genome shotgun (WGS) entry which is preliminary data.</text>
</comment>
<name>A0A3L9ZXC2_9FLAO</name>
<dbReference type="SUPFAM" id="SSF56935">
    <property type="entry name" value="Porins"/>
    <property type="match status" value="1"/>
</dbReference>